<reference evidence="3" key="1">
    <citation type="journal article" date="2019" name="Int. J. Syst. Evol. Microbiol.">
        <title>The Global Catalogue of Microorganisms (GCM) 10K type strain sequencing project: providing services to taxonomists for standard genome sequencing and annotation.</title>
        <authorList>
            <consortium name="The Broad Institute Genomics Platform"/>
            <consortium name="The Broad Institute Genome Sequencing Center for Infectious Disease"/>
            <person name="Wu L."/>
            <person name="Ma J."/>
        </authorList>
    </citation>
    <scope>NUCLEOTIDE SEQUENCE [LARGE SCALE GENOMIC DNA]</scope>
    <source>
        <strain evidence="3">TBRC 7912</strain>
    </source>
</reference>
<feature type="transmembrane region" description="Helical" evidence="1">
    <location>
        <begin position="121"/>
        <end position="140"/>
    </location>
</feature>
<protein>
    <submittedName>
        <fullName evidence="2">Uncharacterized protein</fullName>
    </submittedName>
</protein>
<evidence type="ECO:0000256" key="1">
    <source>
        <dbReference type="SAM" id="Phobius"/>
    </source>
</evidence>
<evidence type="ECO:0000313" key="3">
    <source>
        <dbReference type="Proteomes" id="UP001595698"/>
    </source>
</evidence>
<dbReference type="RefSeq" id="WP_386192214.1">
    <property type="nucleotide sequence ID" value="NZ_JBHSBC010000023.1"/>
</dbReference>
<dbReference type="EMBL" id="JBHSBC010000023">
    <property type="protein sequence ID" value="MFC3983216.1"/>
    <property type="molecule type" value="Genomic_DNA"/>
</dbReference>
<feature type="transmembrane region" description="Helical" evidence="1">
    <location>
        <begin position="54"/>
        <end position="71"/>
    </location>
</feature>
<accession>A0ABV8F5K3</accession>
<feature type="transmembrane region" description="Helical" evidence="1">
    <location>
        <begin position="23"/>
        <end position="42"/>
    </location>
</feature>
<feature type="transmembrane region" description="Helical" evidence="1">
    <location>
        <begin position="83"/>
        <end position="109"/>
    </location>
</feature>
<comment type="caution">
    <text evidence="2">The sequence shown here is derived from an EMBL/GenBank/DDBJ whole genome shotgun (WGS) entry which is preliminary data.</text>
</comment>
<keyword evidence="1" id="KW-0472">Membrane</keyword>
<organism evidence="2 3">
    <name type="scientific">Streptosporangium jomthongense</name>
    <dbReference type="NCBI Taxonomy" id="1193683"/>
    <lineage>
        <taxon>Bacteria</taxon>
        <taxon>Bacillati</taxon>
        <taxon>Actinomycetota</taxon>
        <taxon>Actinomycetes</taxon>
        <taxon>Streptosporangiales</taxon>
        <taxon>Streptosporangiaceae</taxon>
        <taxon>Streptosporangium</taxon>
    </lineage>
</organism>
<feature type="transmembrane region" description="Helical" evidence="1">
    <location>
        <begin position="147"/>
        <end position="170"/>
    </location>
</feature>
<proteinExistence type="predicted"/>
<evidence type="ECO:0000313" key="2">
    <source>
        <dbReference type="EMBL" id="MFC3983216.1"/>
    </source>
</evidence>
<feature type="transmembrane region" description="Helical" evidence="1">
    <location>
        <begin position="198"/>
        <end position="218"/>
    </location>
</feature>
<gene>
    <name evidence="2" type="ORF">ACFOYY_24000</name>
</gene>
<sequence length="231" mass="23906">MNADNGLGDALRRSVGTHTRRRLVTITLLAGVAAAVGMSKAPPAGRTFAMLTEAAQSLMSITLPFLGVLLTHDLRRTPRTARLAPTLLAATLLAAAFGVFGALTCALALTLTPAVPGANPWLNVETLVLGGVLVQVVAQLTGTALGLLLRSPVVACLGTIVLPMGLWLVLRASPVQGWLAPYATARNLLSGQMTPLAWLQWGTVLLIWGVGLNAVGAARLRRLPVGSGSTS</sequence>
<dbReference type="Proteomes" id="UP001595698">
    <property type="component" value="Unassembled WGS sequence"/>
</dbReference>
<keyword evidence="3" id="KW-1185">Reference proteome</keyword>
<name>A0ABV8F5K3_9ACTN</name>
<keyword evidence="1" id="KW-1133">Transmembrane helix</keyword>
<keyword evidence="1" id="KW-0812">Transmembrane</keyword>